<proteinExistence type="predicted"/>
<keyword evidence="2" id="KW-1185">Reference proteome</keyword>
<dbReference type="OrthoDB" id="10621358at2759"/>
<evidence type="ECO:0000313" key="2">
    <source>
        <dbReference type="Proteomes" id="UP000325315"/>
    </source>
</evidence>
<comment type="caution">
    <text evidence="1">The sequence shown here is derived from an EMBL/GenBank/DDBJ whole genome shotgun (WGS) entry which is preliminary data.</text>
</comment>
<protein>
    <submittedName>
        <fullName evidence="1">Transcription factor bHLH112-like protein</fullName>
    </submittedName>
</protein>
<reference evidence="2" key="1">
    <citation type="journal article" date="2019" name="Plant Biotechnol. J.">
        <title>Genome sequencing of the Australian wild diploid species Gossypium australe highlights disease resistance and delayed gland morphogenesis.</title>
        <authorList>
            <person name="Cai Y."/>
            <person name="Cai X."/>
            <person name="Wang Q."/>
            <person name="Wang P."/>
            <person name="Zhang Y."/>
            <person name="Cai C."/>
            <person name="Xu Y."/>
            <person name="Wang K."/>
            <person name="Zhou Z."/>
            <person name="Wang C."/>
            <person name="Geng S."/>
            <person name="Li B."/>
            <person name="Dong Q."/>
            <person name="Hou Y."/>
            <person name="Wang H."/>
            <person name="Ai P."/>
            <person name="Liu Z."/>
            <person name="Yi F."/>
            <person name="Sun M."/>
            <person name="An G."/>
            <person name="Cheng J."/>
            <person name="Zhang Y."/>
            <person name="Shi Q."/>
            <person name="Xie Y."/>
            <person name="Shi X."/>
            <person name="Chang Y."/>
            <person name="Huang F."/>
            <person name="Chen Y."/>
            <person name="Hong S."/>
            <person name="Mi L."/>
            <person name="Sun Q."/>
            <person name="Zhang L."/>
            <person name="Zhou B."/>
            <person name="Peng R."/>
            <person name="Zhang X."/>
            <person name="Liu F."/>
        </authorList>
    </citation>
    <scope>NUCLEOTIDE SEQUENCE [LARGE SCALE GENOMIC DNA]</scope>
    <source>
        <strain evidence="2">cv. PA1801</strain>
    </source>
</reference>
<gene>
    <name evidence="1" type="ORF">EPI10_029186</name>
</gene>
<dbReference type="AlphaFoldDB" id="A0A5B6V0Z3"/>
<dbReference type="Proteomes" id="UP000325315">
    <property type="component" value="Unassembled WGS sequence"/>
</dbReference>
<organism evidence="1 2">
    <name type="scientific">Gossypium australe</name>
    <dbReference type="NCBI Taxonomy" id="47621"/>
    <lineage>
        <taxon>Eukaryota</taxon>
        <taxon>Viridiplantae</taxon>
        <taxon>Streptophyta</taxon>
        <taxon>Embryophyta</taxon>
        <taxon>Tracheophyta</taxon>
        <taxon>Spermatophyta</taxon>
        <taxon>Magnoliopsida</taxon>
        <taxon>eudicotyledons</taxon>
        <taxon>Gunneridae</taxon>
        <taxon>Pentapetalae</taxon>
        <taxon>rosids</taxon>
        <taxon>malvids</taxon>
        <taxon>Malvales</taxon>
        <taxon>Malvaceae</taxon>
        <taxon>Malvoideae</taxon>
        <taxon>Gossypium</taxon>
    </lineage>
</organism>
<name>A0A5B6V0Z3_9ROSI</name>
<evidence type="ECO:0000313" key="1">
    <source>
        <dbReference type="EMBL" id="KAA3462724.1"/>
    </source>
</evidence>
<dbReference type="EMBL" id="SMMG02000009">
    <property type="protein sequence ID" value="KAA3462724.1"/>
    <property type="molecule type" value="Genomic_DNA"/>
</dbReference>
<accession>A0A5B6V0Z3</accession>
<sequence>MEMISLLTEIEKTARRNRREVREVRQGQQILIDDKKQKDITVEIDNKPVNPQLPARLALRTMYNYAKPTLIGIELSITRLTITTNNFEINPNTIQMVRLYVQFDGLQDDDLNVHLANFLEIYNVFKINGVTDDAIRLRLFPFSLRNKAK</sequence>